<dbReference type="RefSeq" id="WP_188592322.1">
    <property type="nucleotide sequence ID" value="NZ_BMFU01000002.1"/>
</dbReference>
<feature type="transmembrane region" description="Helical" evidence="7">
    <location>
        <begin position="145"/>
        <end position="163"/>
    </location>
</feature>
<dbReference type="InterPro" id="IPR047928">
    <property type="entry name" value="Perm_prefix_1"/>
</dbReference>
<evidence type="ECO:0000256" key="6">
    <source>
        <dbReference type="SAM" id="MobiDB-lite"/>
    </source>
</evidence>
<sequence>MKRKAEKEEIELKRQKEHREQKEHKEAQEQKVTHEKVDIYLDQICGQVKAREVHNDLREELGNHLHEIICDKEQEGYSPEQAAAYAIEQMGDPTELGKSMHKLHRHRMHWGLLVGIIGLAMVGVILTFIYTITSPDASKQYSASHLIYTGLGVMAMLFCTFFDYRKWIRFAWWIYISINVLLYINPMLSESYGSMNRFLHLPFGIALDVTTLAISILPLAIGGIMSDRLRVGLSLQSICIYAALVVLPMVLLYQISDWVRLSLFACVAVLLFGWMTKKWWYTVITGFSCGVAVVLLLLVTDKYSRWERLSIVFHLDKDPQGNGFTYNSIIDIVKTAGWWGNGLGTPMDSLFKYFYLSFPGVMLVDMFGWSACVLLIVGVVWLIRTMTKMLPRIKDTFGAIIAVSVTITLALQMLYSLAAMTGRVPILSISFPLLGYGSHVILEYAMFGLLLGVYRRKDTVSINGNRNRTRIQGRA</sequence>
<evidence type="ECO:0000256" key="5">
    <source>
        <dbReference type="ARBA" id="ARBA00023136"/>
    </source>
</evidence>
<keyword evidence="3" id="KW-0133">Cell shape</keyword>
<dbReference type="PANTHER" id="PTHR30474:SF1">
    <property type="entry name" value="PEPTIDOGLYCAN GLYCOSYLTRANSFERASE MRDB"/>
    <property type="match status" value="1"/>
</dbReference>
<gene>
    <name evidence="8" type="ORF">GCM10008014_21300</name>
</gene>
<evidence type="ECO:0000313" key="9">
    <source>
        <dbReference type="Proteomes" id="UP000652153"/>
    </source>
</evidence>
<feature type="transmembrane region" description="Helical" evidence="7">
    <location>
        <begin position="258"/>
        <end position="274"/>
    </location>
</feature>
<name>A0ABQ1ZAY9_9BACL</name>
<evidence type="ECO:0000256" key="2">
    <source>
        <dbReference type="ARBA" id="ARBA00022692"/>
    </source>
</evidence>
<evidence type="ECO:0000256" key="4">
    <source>
        <dbReference type="ARBA" id="ARBA00022989"/>
    </source>
</evidence>
<dbReference type="GO" id="GO:0051301">
    <property type="term" value="P:cell division"/>
    <property type="evidence" value="ECO:0007669"/>
    <property type="project" value="UniProtKB-KW"/>
</dbReference>
<evidence type="ECO:0000313" key="8">
    <source>
        <dbReference type="EMBL" id="GGH53517.1"/>
    </source>
</evidence>
<comment type="caution">
    <text evidence="8">The sequence shown here is derived from an EMBL/GenBank/DDBJ whole genome shotgun (WGS) entry which is preliminary data.</text>
</comment>
<feature type="transmembrane region" description="Helical" evidence="7">
    <location>
        <begin position="200"/>
        <end position="221"/>
    </location>
</feature>
<keyword evidence="9" id="KW-1185">Reference proteome</keyword>
<accession>A0ABQ1ZAY9</accession>
<evidence type="ECO:0000256" key="3">
    <source>
        <dbReference type="ARBA" id="ARBA00022960"/>
    </source>
</evidence>
<reference evidence="9" key="1">
    <citation type="journal article" date="2019" name="Int. J. Syst. Evol. Microbiol.">
        <title>The Global Catalogue of Microorganisms (GCM) 10K type strain sequencing project: providing services to taxonomists for standard genome sequencing and annotation.</title>
        <authorList>
            <consortium name="The Broad Institute Genomics Platform"/>
            <consortium name="The Broad Institute Genome Sequencing Center for Infectious Disease"/>
            <person name="Wu L."/>
            <person name="Ma J."/>
        </authorList>
    </citation>
    <scope>NUCLEOTIDE SEQUENCE [LARGE SCALE GENOMIC DNA]</scope>
    <source>
        <strain evidence="9">CGMCC 1.12770</strain>
    </source>
</reference>
<dbReference type="EMBL" id="BMFU01000002">
    <property type="protein sequence ID" value="GGH53517.1"/>
    <property type="molecule type" value="Genomic_DNA"/>
</dbReference>
<feature type="transmembrane region" description="Helical" evidence="7">
    <location>
        <begin position="233"/>
        <end position="252"/>
    </location>
</feature>
<feature type="region of interest" description="Disordered" evidence="6">
    <location>
        <begin position="1"/>
        <end position="31"/>
    </location>
</feature>
<keyword evidence="2 7" id="KW-0812">Transmembrane</keyword>
<feature type="transmembrane region" description="Helical" evidence="7">
    <location>
        <begin position="353"/>
        <end position="383"/>
    </location>
</feature>
<dbReference type="Pfam" id="PF01098">
    <property type="entry name" value="FTSW_RODA_SPOVE"/>
    <property type="match status" value="1"/>
</dbReference>
<proteinExistence type="predicted"/>
<feature type="transmembrane region" description="Helical" evidence="7">
    <location>
        <begin position="435"/>
        <end position="454"/>
    </location>
</feature>
<keyword evidence="4 7" id="KW-1133">Transmembrane helix</keyword>
<dbReference type="InterPro" id="IPR001182">
    <property type="entry name" value="FtsW/RodA"/>
</dbReference>
<feature type="transmembrane region" description="Helical" evidence="7">
    <location>
        <begin position="170"/>
        <end position="188"/>
    </location>
</feature>
<feature type="transmembrane region" description="Helical" evidence="7">
    <location>
        <begin position="110"/>
        <end position="133"/>
    </location>
</feature>
<evidence type="ECO:0000256" key="7">
    <source>
        <dbReference type="SAM" id="Phobius"/>
    </source>
</evidence>
<feature type="transmembrane region" description="Helical" evidence="7">
    <location>
        <begin position="395"/>
        <end position="415"/>
    </location>
</feature>
<dbReference type="PANTHER" id="PTHR30474">
    <property type="entry name" value="CELL CYCLE PROTEIN"/>
    <property type="match status" value="1"/>
</dbReference>
<keyword evidence="8" id="KW-0132">Cell division</keyword>
<dbReference type="Proteomes" id="UP000652153">
    <property type="component" value="Unassembled WGS sequence"/>
</dbReference>
<feature type="transmembrane region" description="Helical" evidence="7">
    <location>
        <begin position="279"/>
        <end position="299"/>
    </location>
</feature>
<keyword evidence="5 7" id="KW-0472">Membrane</keyword>
<comment type="subcellular location">
    <subcellularLocation>
        <location evidence="1">Membrane</location>
        <topology evidence="1">Multi-pass membrane protein</topology>
    </subcellularLocation>
</comment>
<protein>
    <submittedName>
        <fullName evidence="8">Cell division protein FtsW</fullName>
    </submittedName>
</protein>
<evidence type="ECO:0000256" key="1">
    <source>
        <dbReference type="ARBA" id="ARBA00004141"/>
    </source>
</evidence>
<dbReference type="NCBIfam" id="NF038403">
    <property type="entry name" value="perm_prefix_1"/>
    <property type="match status" value="1"/>
</dbReference>
<keyword evidence="8" id="KW-0131">Cell cycle</keyword>
<organism evidence="8 9">
    <name type="scientific">Paenibacillus silvae</name>
    <dbReference type="NCBI Taxonomy" id="1325358"/>
    <lineage>
        <taxon>Bacteria</taxon>
        <taxon>Bacillati</taxon>
        <taxon>Bacillota</taxon>
        <taxon>Bacilli</taxon>
        <taxon>Bacillales</taxon>
        <taxon>Paenibacillaceae</taxon>
        <taxon>Paenibacillus</taxon>
    </lineage>
</organism>